<feature type="domain" description="RRM" evidence="6">
    <location>
        <begin position="159"/>
        <end position="256"/>
    </location>
</feature>
<dbReference type="InterPro" id="IPR036390">
    <property type="entry name" value="WH_DNA-bd_sf"/>
</dbReference>
<evidence type="ECO:0000256" key="5">
    <source>
        <dbReference type="SAM" id="MobiDB-lite"/>
    </source>
</evidence>
<name>A0A8H7P0V5_9APHY</name>
<evidence type="ECO:0000313" key="8">
    <source>
        <dbReference type="EMBL" id="KAF9812783.1"/>
    </source>
</evidence>
<dbReference type="CDD" id="cd12291">
    <property type="entry name" value="RRM1_La"/>
    <property type="match status" value="1"/>
</dbReference>
<dbReference type="Gene3D" id="1.10.10.10">
    <property type="entry name" value="Winged helix-like DNA-binding domain superfamily/Winged helix DNA-binding domain"/>
    <property type="match status" value="1"/>
</dbReference>
<dbReference type="GO" id="GO:1990904">
    <property type="term" value="C:ribonucleoprotein complex"/>
    <property type="evidence" value="ECO:0007669"/>
    <property type="project" value="InterPro"/>
</dbReference>
<dbReference type="Gene3D" id="3.30.70.330">
    <property type="match status" value="2"/>
</dbReference>
<evidence type="ECO:0000256" key="2">
    <source>
        <dbReference type="ARBA" id="ARBA00022884"/>
    </source>
</evidence>
<dbReference type="SMART" id="SM00360">
    <property type="entry name" value="RRM"/>
    <property type="match status" value="1"/>
</dbReference>
<feature type="domain" description="HTH La-type RNA-binding" evidence="7">
    <location>
        <begin position="62"/>
        <end position="154"/>
    </location>
</feature>
<organism evidence="8 9">
    <name type="scientific">Rhodonia placenta</name>
    <dbReference type="NCBI Taxonomy" id="104341"/>
    <lineage>
        <taxon>Eukaryota</taxon>
        <taxon>Fungi</taxon>
        <taxon>Dikarya</taxon>
        <taxon>Basidiomycota</taxon>
        <taxon>Agaricomycotina</taxon>
        <taxon>Agaricomycetes</taxon>
        <taxon>Polyporales</taxon>
        <taxon>Adustoporiaceae</taxon>
        <taxon>Rhodonia</taxon>
    </lineage>
</organism>
<dbReference type="PANTHER" id="PTHR22792">
    <property type="entry name" value="LUPUS LA PROTEIN-RELATED"/>
    <property type="match status" value="1"/>
</dbReference>
<dbReference type="SUPFAM" id="SSF46785">
    <property type="entry name" value="Winged helix' DNA-binding domain"/>
    <property type="match status" value="1"/>
</dbReference>
<dbReference type="GO" id="GO:0006396">
    <property type="term" value="P:RNA processing"/>
    <property type="evidence" value="ECO:0007669"/>
    <property type="project" value="InterPro"/>
</dbReference>
<dbReference type="GO" id="GO:0005634">
    <property type="term" value="C:nucleus"/>
    <property type="evidence" value="ECO:0007669"/>
    <property type="project" value="UniProtKB-SubCell"/>
</dbReference>
<dbReference type="InterPro" id="IPR000504">
    <property type="entry name" value="RRM_dom"/>
</dbReference>
<dbReference type="SUPFAM" id="SSF54928">
    <property type="entry name" value="RNA-binding domain, RBD"/>
    <property type="match status" value="1"/>
</dbReference>
<dbReference type="AlphaFoldDB" id="A0A8H7P0V5"/>
<dbReference type="InterPro" id="IPR012677">
    <property type="entry name" value="Nucleotide-bd_a/b_plait_sf"/>
</dbReference>
<dbReference type="InterPro" id="IPR036388">
    <property type="entry name" value="WH-like_DNA-bd_sf"/>
</dbReference>
<gene>
    <name evidence="8" type="ORF">IEO21_05986</name>
</gene>
<dbReference type="GO" id="GO:0003729">
    <property type="term" value="F:mRNA binding"/>
    <property type="evidence" value="ECO:0007669"/>
    <property type="project" value="TreeGrafter"/>
</dbReference>
<comment type="subcellular location">
    <subcellularLocation>
        <location evidence="1">Nucleus</location>
    </subcellularLocation>
</comment>
<dbReference type="SMART" id="SM00715">
    <property type="entry name" value="LA"/>
    <property type="match status" value="1"/>
</dbReference>
<comment type="caution">
    <text evidence="8">The sequence shown here is derived from an EMBL/GenBank/DDBJ whole genome shotgun (WGS) entry which is preliminary data.</text>
</comment>
<evidence type="ECO:0000313" key="9">
    <source>
        <dbReference type="Proteomes" id="UP000639403"/>
    </source>
</evidence>
<evidence type="ECO:0000256" key="1">
    <source>
        <dbReference type="ARBA" id="ARBA00004123"/>
    </source>
</evidence>
<feature type="compositionally biased region" description="Polar residues" evidence="5">
    <location>
        <begin position="38"/>
        <end position="47"/>
    </location>
</feature>
<dbReference type="PANTHER" id="PTHR22792:SF140">
    <property type="entry name" value="ACHILLES, ISOFORM A"/>
    <property type="match status" value="1"/>
</dbReference>
<reference evidence="8" key="2">
    <citation type="journal article" name="Front. Microbiol.">
        <title>Degradative Capacity of Two Strains of Rhodonia placenta: From Phenotype to Genotype.</title>
        <authorList>
            <person name="Kolle M."/>
            <person name="Horta M.A.C."/>
            <person name="Nowrousian M."/>
            <person name="Ohm R.A."/>
            <person name="Benz J.P."/>
            <person name="Pilgard A."/>
        </authorList>
    </citation>
    <scope>NUCLEOTIDE SEQUENCE</scope>
    <source>
        <strain evidence="8">FPRL280</strain>
    </source>
</reference>
<evidence type="ECO:0000259" key="6">
    <source>
        <dbReference type="PROSITE" id="PS50102"/>
    </source>
</evidence>
<dbReference type="Pfam" id="PF05383">
    <property type="entry name" value="La"/>
    <property type="match status" value="1"/>
</dbReference>
<evidence type="ECO:0000256" key="4">
    <source>
        <dbReference type="PROSITE-ProRule" id="PRU00332"/>
    </source>
</evidence>
<dbReference type="CDD" id="cd08029">
    <property type="entry name" value="LA_like_fungal"/>
    <property type="match status" value="1"/>
</dbReference>
<feature type="compositionally biased region" description="Basic and acidic residues" evidence="5">
    <location>
        <begin position="15"/>
        <end position="35"/>
    </location>
</feature>
<dbReference type="InterPro" id="IPR006630">
    <property type="entry name" value="La_HTH"/>
</dbReference>
<proteinExistence type="predicted"/>
<accession>A0A8H7P0V5</accession>
<evidence type="ECO:0000256" key="3">
    <source>
        <dbReference type="ARBA" id="ARBA00023242"/>
    </source>
</evidence>
<dbReference type="PROSITE" id="PS50961">
    <property type="entry name" value="HTH_LA"/>
    <property type="match status" value="1"/>
</dbReference>
<protein>
    <recommendedName>
        <fullName evidence="10">HTH La-type RNA-binding domain-containing protein</fullName>
    </recommendedName>
</protein>
<dbReference type="InterPro" id="IPR035979">
    <property type="entry name" value="RBD_domain_sf"/>
</dbReference>
<feature type="region of interest" description="Disordered" evidence="5">
    <location>
        <begin position="407"/>
        <end position="426"/>
    </location>
</feature>
<dbReference type="InterPro" id="IPR002344">
    <property type="entry name" value="Lupus_La"/>
</dbReference>
<dbReference type="EMBL" id="JADOXO010000122">
    <property type="protein sequence ID" value="KAF9812783.1"/>
    <property type="molecule type" value="Genomic_DNA"/>
</dbReference>
<dbReference type="PROSITE" id="PS50102">
    <property type="entry name" value="RRM"/>
    <property type="match status" value="1"/>
</dbReference>
<dbReference type="InterPro" id="IPR045180">
    <property type="entry name" value="La_dom_prot"/>
</dbReference>
<dbReference type="PRINTS" id="PR00302">
    <property type="entry name" value="LUPUSLA"/>
</dbReference>
<dbReference type="Pfam" id="PF00076">
    <property type="entry name" value="RRM_1"/>
    <property type="match status" value="1"/>
</dbReference>
<keyword evidence="3" id="KW-0539">Nucleus</keyword>
<reference evidence="8" key="1">
    <citation type="submission" date="2020-11" db="EMBL/GenBank/DDBJ databases">
        <authorList>
            <person name="Koelle M."/>
            <person name="Horta M.A.C."/>
            <person name="Nowrousian M."/>
            <person name="Ohm R.A."/>
            <person name="Benz P."/>
            <person name="Pilgard A."/>
        </authorList>
    </citation>
    <scope>NUCLEOTIDE SEQUENCE</scope>
    <source>
        <strain evidence="8">FPRL280</strain>
    </source>
</reference>
<evidence type="ECO:0000259" key="7">
    <source>
        <dbReference type="PROSITE" id="PS50961"/>
    </source>
</evidence>
<evidence type="ECO:0008006" key="10">
    <source>
        <dbReference type="Google" id="ProtNLM"/>
    </source>
</evidence>
<keyword evidence="2 4" id="KW-0694">RNA-binding</keyword>
<dbReference type="Proteomes" id="UP000639403">
    <property type="component" value="Unassembled WGS sequence"/>
</dbReference>
<feature type="region of interest" description="Disordered" evidence="5">
    <location>
        <begin position="1"/>
        <end position="58"/>
    </location>
</feature>
<sequence length="519" mass="56938">MAEVTIATPAVSDKATLKADPPHPEEVKDATDKVEQPAASNSETEAQSAAKGEEDAKAVVEGGDDKEKMLDAMRQIEFYFADSNLPFDKFMWTLHTANAEHWVPIKQVSSFKRMREYQPLGLEWITNALRLSEELEVSEDGTQVRRRTEVQEPKGQFERSVYAKGFGAETEGIQKRLEAFFNQYGKTNAVRMRRIDTTKEFKGSVFAEFADFKAVEKFLNADPKPSWNGEELLVMTKYGCSALALPRHILIVHHREAYCEMKIKEKGLTGKAASLRKQSIAGNGRRGFNAFKEMEREAQNKGKGGKGKEKGKPEIFLEFMGSKIRVQENGGEDGSVNEEDVPFVRGASLKFEGSGESVSFDEIKGTLKERFARVPFVKNTRGESSGLVGFDKALTEDEISYVKEHLKTLSGKERRPRRHSSSSVHSPLLGVLSSSQIGDAEAGAADVEAVDVVGEADVVAAAVGVAADAARETVATTTAALRTPQQHLRPTASRLAKSENGPWSLTVGRTSACAGKQCL</sequence>